<evidence type="ECO:0000256" key="7">
    <source>
        <dbReference type="SAM" id="SignalP"/>
    </source>
</evidence>
<dbReference type="InterPro" id="IPR019108">
    <property type="entry name" value="Caa3_assmbl_CtaG-rel"/>
</dbReference>
<evidence type="ECO:0000256" key="4">
    <source>
        <dbReference type="ARBA" id="ARBA00022989"/>
    </source>
</evidence>
<feature type="transmembrane region" description="Helical" evidence="6">
    <location>
        <begin position="214"/>
        <end position="236"/>
    </location>
</feature>
<evidence type="ECO:0000256" key="6">
    <source>
        <dbReference type="SAM" id="Phobius"/>
    </source>
</evidence>
<keyword evidence="2" id="KW-1003">Cell membrane</keyword>
<evidence type="ECO:0000313" key="9">
    <source>
        <dbReference type="Proteomes" id="UP000308000"/>
    </source>
</evidence>
<organism evidence="8 9">
    <name type="scientific">Deinococcus metallilatus</name>
    <dbReference type="NCBI Taxonomy" id="1211322"/>
    <lineage>
        <taxon>Bacteria</taxon>
        <taxon>Thermotogati</taxon>
        <taxon>Deinococcota</taxon>
        <taxon>Deinococci</taxon>
        <taxon>Deinococcales</taxon>
        <taxon>Deinococcaceae</taxon>
        <taxon>Deinococcus</taxon>
    </lineage>
</organism>
<keyword evidence="3 6" id="KW-0812">Transmembrane</keyword>
<feature type="signal peptide" evidence="7">
    <location>
        <begin position="1"/>
        <end position="21"/>
    </location>
</feature>
<feature type="transmembrane region" description="Helical" evidence="6">
    <location>
        <begin position="187"/>
        <end position="202"/>
    </location>
</feature>
<keyword evidence="5 6" id="KW-0472">Membrane</keyword>
<sequence length="306" mass="33387">MKRFFPLLLLALSGCVVGSWAAAHGTGHDEGGALSVSLGLVVLTLLYALGLAVLWRRAGLGRGVAMWRTVAFFAGIVVLAVALLGLDGLADESFTWHMVQHLLLITLAAPLLVLGTPLYVLAWAAPLSWRRAFARFWNRRPALRSAVGWLTHPVVVWVLATAVFWAWHVPAFYEAAVRNPGLHALEHLSFLLTNALFWWALLQPPGRRALARGAAVVSLFGAALQGSLLGVLLAFARTPLYPDYAQKALAEGRNPLADQQLAGLVMWVPSGVVYVALAAVFFVQWLRDEERAQRNRETREHPEGAA</sequence>
<dbReference type="Pfam" id="PF09678">
    <property type="entry name" value="Caa3_CtaG"/>
    <property type="match status" value="1"/>
</dbReference>
<gene>
    <name evidence="8" type="ORF">FCS05_00910</name>
</gene>
<keyword evidence="4 6" id="KW-1133">Transmembrane helix</keyword>
<keyword evidence="7" id="KW-0732">Signal</keyword>
<dbReference type="AlphaFoldDB" id="A0AAJ5F7R1"/>
<feature type="transmembrane region" description="Helical" evidence="6">
    <location>
        <begin position="264"/>
        <end position="286"/>
    </location>
</feature>
<feature type="transmembrane region" description="Helical" evidence="6">
    <location>
        <begin position="33"/>
        <end position="55"/>
    </location>
</feature>
<feature type="chain" id="PRO_5042498338" evidence="7">
    <location>
        <begin position="22"/>
        <end position="306"/>
    </location>
</feature>
<reference evidence="8 9" key="1">
    <citation type="submission" date="2019-04" db="EMBL/GenBank/DDBJ databases">
        <title>Deinococcus metalilatus MA1002 mutant No.5.</title>
        <authorList>
            <person name="Park W."/>
            <person name="Park C."/>
        </authorList>
    </citation>
    <scope>NUCLEOTIDE SEQUENCE [LARGE SCALE GENOMIC DNA]</scope>
    <source>
        <strain evidence="8 9">MA1002-m5</strain>
    </source>
</reference>
<dbReference type="EMBL" id="VBRC01000001">
    <property type="protein sequence ID" value="TLK32056.1"/>
    <property type="molecule type" value="Genomic_DNA"/>
</dbReference>
<feature type="transmembrane region" description="Helical" evidence="6">
    <location>
        <begin position="146"/>
        <end position="167"/>
    </location>
</feature>
<evidence type="ECO:0000313" key="8">
    <source>
        <dbReference type="EMBL" id="TLK32056.1"/>
    </source>
</evidence>
<protein>
    <submittedName>
        <fullName evidence="8">Cytochrome c oxidase assembly protein</fullName>
    </submittedName>
</protein>
<comment type="subcellular location">
    <subcellularLocation>
        <location evidence="1">Cell membrane</location>
        <topology evidence="1">Multi-pass membrane protein</topology>
    </subcellularLocation>
</comment>
<proteinExistence type="predicted"/>
<feature type="transmembrane region" description="Helical" evidence="6">
    <location>
        <begin position="98"/>
        <end position="125"/>
    </location>
</feature>
<accession>A0AAJ5F7R1</accession>
<evidence type="ECO:0000256" key="1">
    <source>
        <dbReference type="ARBA" id="ARBA00004651"/>
    </source>
</evidence>
<name>A0AAJ5F7R1_9DEIO</name>
<dbReference type="PROSITE" id="PS51257">
    <property type="entry name" value="PROKAR_LIPOPROTEIN"/>
    <property type="match status" value="1"/>
</dbReference>
<comment type="caution">
    <text evidence="8">The sequence shown here is derived from an EMBL/GenBank/DDBJ whole genome shotgun (WGS) entry which is preliminary data.</text>
</comment>
<feature type="transmembrane region" description="Helical" evidence="6">
    <location>
        <begin position="67"/>
        <end position="86"/>
    </location>
</feature>
<dbReference type="GO" id="GO:0005886">
    <property type="term" value="C:plasma membrane"/>
    <property type="evidence" value="ECO:0007669"/>
    <property type="project" value="UniProtKB-SubCell"/>
</dbReference>
<dbReference type="Proteomes" id="UP000308000">
    <property type="component" value="Unassembled WGS sequence"/>
</dbReference>
<evidence type="ECO:0000256" key="5">
    <source>
        <dbReference type="ARBA" id="ARBA00023136"/>
    </source>
</evidence>
<evidence type="ECO:0000256" key="2">
    <source>
        <dbReference type="ARBA" id="ARBA00022475"/>
    </source>
</evidence>
<evidence type="ECO:0000256" key="3">
    <source>
        <dbReference type="ARBA" id="ARBA00022692"/>
    </source>
</evidence>